<proteinExistence type="predicted"/>
<sequence>MSAELWRMGGDRVFDDFAVALARACFEAWTMSTRKCRSDERLTAEVAELRSELAESQQLRALSQAQVKRLERQLATEQEWCMEASRFCARSRDNCSEDSTGPPYSAGSPEPDRRQEEWRQALDRALLERDQARLEREELRLELVAIFRVCSCCWHATVITDSFHEVNLDMYTPSAAEEDLRGPVVSKQEFCTLLQVDMAVANAAVKLQTTSPFFAAAAQLHVVDFLSACNFLEELNPGFVQNLLAFEQLRSGTSPPERSEAVQQLTAAVSHRGAVTLLSCSMLLALQLMLDILGPSAWKDWYDSGVSAPETHPLKLLLTDPQLAKYLWSCTTCGGQMSGTTLQVRDDMEQLQGSASLEEWTGALALTMSRSLCEDGEGRPVLAIGVDLLQAAEEPVVRVEPYYGKEGAVMGMGGSGPERFMGINIVAIEDIEAGMELTAAYLPQPHGGKYLERFGFVPQWLQGDLAESAAQLSFAPVDEDEDDFAGVKESCLEDLGLSTAPMEFVFSLNEGILPPRESEDWGSKSEIEKMVQLLRFSCCGGTDSFLMDAVYVNRFWKNCNYRISRNNETAVCQTAIAECNRWLNRFKQAEEADEADPDRVPASSLAKAAADLRRSEREILVSVKTVFQQELDLIQIDDTIRYWVDRAMDEAFPDRTDRSVQGY</sequence>
<feature type="coiled-coil region" evidence="1">
    <location>
        <begin position="39"/>
        <end position="73"/>
    </location>
</feature>
<evidence type="ECO:0000259" key="3">
    <source>
        <dbReference type="Pfam" id="PF09273"/>
    </source>
</evidence>
<dbReference type="InterPro" id="IPR046341">
    <property type="entry name" value="SET_dom_sf"/>
</dbReference>
<dbReference type="OrthoDB" id="1668230at2759"/>
<keyword evidence="5" id="KW-1185">Reference proteome</keyword>
<dbReference type="Gene3D" id="3.90.1420.10">
    <property type="entry name" value="Rubisco LSMT, substrate-binding domain"/>
    <property type="match status" value="1"/>
</dbReference>
<dbReference type="Pfam" id="PF09273">
    <property type="entry name" value="Rubis-subs-bind"/>
    <property type="match status" value="1"/>
</dbReference>
<evidence type="ECO:0000313" key="4">
    <source>
        <dbReference type="EMBL" id="CAE7174694.1"/>
    </source>
</evidence>
<dbReference type="InterPro" id="IPR015353">
    <property type="entry name" value="Rubisco_LSMT_subst-bd"/>
</dbReference>
<reference evidence="4" key="1">
    <citation type="submission" date="2021-02" db="EMBL/GenBank/DDBJ databases">
        <authorList>
            <person name="Dougan E. K."/>
            <person name="Rhodes N."/>
            <person name="Thang M."/>
            <person name="Chan C."/>
        </authorList>
    </citation>
    <scope>NUCLEOTIDE SEQUENCE</scope>
</reference>
<organism evidence="4 5">
    <name type="scientific">Symbiodinium pilosum</name>
    <name type="common">Dinoflagellate</name>
    <dbReference type="NCBI Taxonomy" id="2952"/>
    <lineage>
        <taxon>Eukaryota</taxon>
        <taxon>Sar</taxon>
        <taxon>Alveolata</taxon>
        <taxon>Dinophyceae</taxon>
        <taxon>Suessiales</taxon>
        <taxon>Symbiodiniaceae</taxon>
        <taxon>Symbiodinium</taxon>
    </lineage>
</organism>
<protein>
    <submittedName>
        <fullName evidence="4">LSMT-L protein</fullName>
    </submittedName>
</protein>
<feature type="domain" description="Rubisco LSMT substrate-binding" evidence="3">
    <location>
        <begin position="480"/>
        <end position="620"/>
    </location>
</feature>
<keyword evidence="1" id="KW-0175">Coiled coil</keyword>
<evidence type="ECO:0000256" key="2">
    <source>
        <dbReference type="SAM" id="MobiDB-lite"/>
    </source>
</evidence>
<dbReference type="SUPFAM" id="SSF81822">
    <property type="entry name" value="RuBisCo LSMT C-terminal, substrate-binding domain"/>
    <property type="match status" value="1"/>
</dbReference>
<feature type="coiled-coil region" evidence="1">
    <location>
        <begin position="115"/>
        <end position="142"/>
    </location>
</feature>
<dbReference type="Proteomes" id="UP000649617">
    <property type="component" value="Unassembled WGS sequence"/>
</dbReference>
<dbReference type="SUPFAM" id="SSF82199">
    <property type="entry name" value="SET domain"/>
    <property type="match status" value="1"/>
</dbReference>
<evidence type="ECO:0000256" key="1">
    <source>
        <dbReference type="SAM" id="Coils"/>
    </source>
</evidence>
<evidence type="ECO:0000313" key="5">
    <source>
        <dbReference type="Proteomes" id="UP000649617"/>
    </source>
</evidence>
<name>A0A812ITM1_SYMPI</name>
<dbReference type="AlphaFoldDB" id="A0A812ITM1"/>
<accession>A0A812ITM1</accession>
<dbReference type="Gene3D" id="3.90.1410.10">
    <property type="entry name" value="set domain protein methyltransferase, domain 1"/>
    <property type="match status" value="1"/>
</dbReference>
<dbReference type="EMBL" id="CAJNIZ010000780">
    <property type="protein sequence ID" value="CAE7174694.1"/>
    <property type="molecule type" value="Genomic_DNA"/>
</dbReference>
<comment type="caution">
    <text evidence="4">The sequence shown here is derived from an EMBL/GenBank/DDBJ whole genome shotgun (WGS) entry which is preliminary data.</text>
</comment>
<gene>
    <name evidence="4" type="primary">LSMT-L</name>
    <name evidence="4" type="ORF">SPIL2461_LOCUS857</name>
</gene>
<dbReference type="InterPro" id="IPR036464">
    <property type="entry name" value="Rubisco_LSMT_subst-bd_sf"/>
</dbReference>
<feature type="region of interest" description="Disordered" evidence="2">
    <location>
        <begin position="92"/>
        <end position="115"/>
    </location>
</feature>